<dbReference type="Gene3D" id="2.60.40.1730">
    <property type="entry name" value="tricorn interacting facor f3 domain"/>
    <property type="match status" value="1"/>
</dbReference>
<dbReference type="GO" id="GO:0005615">
    <property type="term" value="C:extracellular space"/>
    <property type="evidence" value="ECO:0007669"/>
    <property type="project" value="TreeGrafter"/>
</dbReference>
<dbReference type="GO" id="GO:0043171">
    <property type="term" value="P:peptide catabolic process"/>
    <property type="evidence" value="ECO:0007669"/>
    <property type="project" value="TreeGrafter"/>
</dbReference>
<reference evidence="14" key="1">
    <citation type="submission" date="2016-06" db="UniProtKB">
        <authorList>
            <consortium name="WormBaseParasite"/>
        </authorList>
    </citation>
    <scope>IDENTIFICATION</scope>
</reference>
<dbReference type="WBParaSite" id="ECPE_0001440101-mRNA-1">
    <property type="protein sequence ID" value="ECPE_0001440101-mRNA-1"/>
    <property type="gene ID" value="ECPE_0001440101"/>
</dbReference>
<dbReference type="InterPro" id="IPR014782">
    <property type="entry name" value="Peptidase_M1_dom"/>
</dbReference>
<dbReference type="GO" id="GO:0070006">
    <property type="term" value="F:metalloaminopeptidase activity"/>
    <property type="evidence" value="ECO:0007669"/>
    <property type="project" value="TreeGrafter"/>
</dbReference>
<evidence type="ECO:0000256" key="1">
    <source>
        <dbReference type="ARBA" id="ARBA00010136"/>
    </source>
</evidence>
<reference evidence="12 13" key="2">
    <citation type="submission" date="2018-11" db="EMBL/GenBank/DDBJ databases">
        <authorList>
            <consortium name="Pathogen Informatics"/>
        </authorList>
    </citation>
    <scope>NUCLEOTIDE SEQUENCE [LARGE SCALE GENOMIC DNA]</scope>
    <source>
        <strain evidence="12 13">Egypt</strain>
    </source>
</reference>
<dbReference type="PRINTS" id="PR00756">
    <property type="entry name" value="ALADIPTASE"/>
</dbReference>
<dbReference type="InterPro" id="IPR001930">
    <property type="entry name" value="Peptidase_M1"/>
</dbReference>
<feature type="binding site" evidence="9">
    <location>
        <position position="264"/>
    </location>
    <ligand>
        <name>Zn(2+)</name>
        <dbReference type="ChEBI" id="CHEBI:29105"/>
        <note>catalytic</note>
    </ligand>
</feature>
<dbReference type="InterPro" id="IPR050344">
    <property type="entry name" value="Peptidase_M1_aminopeptidases"/>
</dbReference>
<dbReference type="InterPro" id="IPR027268">
    <property type="entry name" value="Peptidase_M4/M1_CTD_sf"/>
</dbReference>
<evidence type="ECO:0000313" key="14">
    <source>
        <dbReference type="WBParaSite" id="ECPE_0001440101-mRNA-1"/>
    </source>
</evidence>
<dbReference type="InterPro" id="IPR042097">
    <property type="entry name" value="Aminopeptidase_N-like_N_sf"/>
</dbReference>
<keyword evidence="5" id="KW-0378">Hydrolase</keyword>
<dbReference type="SUPFAM" id="SSF55486">
    <property type="entry name" value="Metalloproteases ('zincins'), catalytic domain"/>
    <property type="match status" value="1"/>
</dbReference>
<evidence type="ECO:0000256" key="8">
    <source>
        <dbReference type="PIRSR" id="PIRSR634016-1"/>
    </source>
</evidence>
<evidence type="ECO:0000256" key="7">
    <source>
        <dbReference type="ARBA" id="ARBA00023049"/>
    </source>
</evidence>
<keyword evidence="3" id="KW-0645">Protease</keyword>
<keyword evidence="6 9" id="KW-0862">Zinc</keyword>
<dbReference type="SUPFAM" id="SSF63737">
    <property type="entry name" value="Leukotriene A4 hydrolase N-terminal domain"/>
    <property type="match status" value="1"/>
</dbReference>
<name>A0A183B576_9TREM</name>
<feature type="binding site" evidence="9">
    <location>
        <position position="287"/>
    </location>
    <ligand>
        <name>Zn(2+)</name>
        <dbReference type="ChEBI" id="CHEBI:29105"/>
        <note>catalytic</note>
    </ligand>
</feature>
<keyword evidence="2" id="KW-0031">Aminopeptidase</keyword>
<proteinExistence type="inferred from homology"/>
<evidence type="ECO:0000256" key="5">
    <source>
        <dbReference type="ARBA" id="ARBA00022801"/>
    </source>
</evidence>
<evidence type="ECO:0000259" key="10">
    <source>
        <dbReference type="Pfam" id="PF01433"/>
    </source>
</evidence>
<comment type="similarity">
    <text evidence="1">Belongs to the peptidase M1 family.</text>
</comment>
<feature type="domain" description="Aminopeptidase N-like N-terminal" evidence="11">
    <location>
        <begin position="50"/>
        <end position="154"/>
    </location>
</feature>
<dbReference type="Proteomes" id="UP000272942">
    <property type="component" value="Unassembled WGS sequence"/>
</dbReference>
<keyword evidence="7" id="KW-0482">Metalloprotease</keyword>
<evidence type="ECO:0000256" key="2">
    <source>
        <dbReference type="ARBA" id="ARBA00022438"/>
    </source>
</evidence>
<protein>
    <submittedName>
        <fullName evidence="14">Peptidase_M1 domain-containing protein</fullName>
    </submittedName>
</protein>
<dbReference type="Pfam" id="PF17900">
    <property type="entry name" value="Peptidase_M1_N"/>
    <property type="match status" value="1"/>
</dbReference>
<keyword evidence="4 9" id="KW-0479">Metal-binding</keyword>
<dbReference type="Gene3D" id="1.10.390.10">
    <property type="entry name" value="Neutral Protease Domain 2"/>
    <property type="match status" value="1"/>
</dbReference>
<dbReference type="GO" id="GO:0005737">
    <property type="term" value="C:cytoplasm"/>
    <property type="evidence" value="ECO:0007669"/>
    <property type="project" value="TreeGrafter"/>
</dbReference>
<dbReference type="GO" id="GO:0006508">
    <property type="term" value="P:proteolysis"/>
    <property type="evidence" value="ECO:0007669"/>
    <property type="project" value="UniProtKB-KW"/>
</dbReference>
<evidence type="ECO:0000259" key="11">
    <source>
        <dbReference type="Pfam" id="PF17900"/>
    </source>
</evidence>
<evidence type="ECO:0000313" key="13">
    <source>
        <dbReference type="Proteomes" id="UP000272942"/>
    </source>
</evidence>
<evidence type="ECO:0000256" key="3">
    <source>
        <dbReference type="ARBA" id="ARBA00022670"/>
    </source>
</evidence>
<evidence type="ECO:0000256" key="9">
    <source>
        <dbReference type="PIRSR" id="PIRSR634016-3"/>
    </source>
</evidence>
<evidence type="ECO:0000313" key="12">
    <source>
        <dbReference type="EMBL" id="VDP91633.1"/>
    </source>
</evidence>
<dbReference type="CDD" id="cd09601">
    <property type="entry name" value="M1_APN-Q_like"/>
    <property type="match status" value="1"/>
</dbReference>
<feature type="binding site" evidence="9">
    <location>
        <position position="268"/>
    </location>
    <ligand>
        <name>Zn(2+)</name>
        <dbReference type="ChEBI" id="CHEBI:29105"/>
        <note>catalytic</note>
    </ligand>
</feature>
<dbReference type="GO" id="GO:0008270">
    <property type="term" value="F:zinc ion binding"/>
    <property type="evidence" value="ECO:0007669"/>
    <property type="project" value="InterPro"/>
</dbReference>
<dbReference type="GO" id="GO:0042277">
    <property type="term" value="F:peptide binding"/>
    <property type="evidence" value="ECO:0007669"/>
    <property type="project" value="TreeGrafter"/>
</dbReference>
<evidence type="ECO:0000256" key="6">
    <source>
        <dbReference type="ARBA" id="ARBA00022833"/>
    </source>
</evidence>
<comment type="cofactor">
    <cofactor evidence="9">
        <name>Zn(2+)</name>
        <dbReference type="ChEBI" id="CHEBI:29105"/>
    </cofactor>
    <text evidence="9">Binds 1 zinc ion per subunit.</text>
</comment>
<evidence type="ECO:0000256" key="4">
    <source>
        <dbReference type="ARBA" id="ARBA00022723"/>
    </source>
</evidence>
<organism evidence="14">
    <name type="scientific">Echinostoma caproni</name>
    <dbReference type="NCBI Taxonomy" id="27848"/>
    <lineage>
        <taxon>Eukaryota</taxon>
        <taxon>Metazoa</taxon>
        <taxon>Spiralia</taxon>
        <taxon>Lophotrochozoa</taxon>
        <taxon>Platyhelminthes</taxon>
        <taxon>Trematoda</taxon>
        <taxon>Digenea</taxon>
        <taxon>Plagiorchiida</taxon>
        <taxon>Echinostomata</taxon>
        <taxon>Echinostomatoidea</taxon>
        <taxon>Echinostomatidae</taxon>
        <taxon>Echinostoma</taxon>
    </lineage>
</organism>
<dbReference type="OrthoDB" id="10031169at2759"/>
<sequence>MAGVALHRLPRVCVPLRYALEIKPCLKTFKFFGKESIALEVGFTLILEFQQGPASLELEFTGEISDKMVGFYRSNYTDNETEKVMLATHFEPSCARRAFPCWDEPEYKSVFSIKILAPKEMTAISNMPVASQVDHDDNYVAYQFEDTPKMSSYLVAFAIGEMEFVEARDSNSVLVRVYSRPGFVSQRGQGEFALATACRSLPFFGEYFGTKYPLPKLDMLAVPDFAGGAMENWGLVTFRERALLADKETASAWSKERIALTVSHELAHMWFGNLVTMRWWTDLWLKEGFATWIEYLCVNHCYPEMDIWVSQFTSTGFTFRLVIHYCGYLPLHTLLSRVGQGWKKSCCSLIMTWPGGINKLASALSSIGASHFIARLGTPLKSRFPQRTNKHKIEEKIS</sequence>
<feature type="domain" description="Peptidase M1 membrane alanine aminopeptidase" evidence="10">
    <location>
        <begin position="192"/>
        <end position="310"/>
    </location>
</feature>
<dbReference type="InterPro" id="IPR034016">
    <property type="entry name" value="M1_APN-typ"/>
</dbReference>
<dbReference type="PANTHER" id="PTHR11533">
    <property type="entry name" value="PROTEASE M1 ZINC METALLOPROTEASE"/>
    <property type="match status" value="1"/>
</dbReference>
<gene>
    <name evidence="12" type="ORF">ECPE_LOCUS14361</name>
</gene>
<dbReference type="PANTHER" id="PTHR11533:SF174">
    <property type="entry name" value="PUROMYCIN-SENSITIVE AMINOPEPTIDASE-RELATED"/>
    <property type="match status" value="1"/>
</dbReference>
<dbReference type="Pfam" id="PF01433">
    <property type="entry name" value="Peptidase_M1"/>
    <property type="match status" value="1"/>
</dbReference>
<dbReference type="AlphaFoldDB" id="A0A183B576"/>
<feature type="active site" description="Proton acceptor" evidence="8">
    <location>
        <position position="265"/>
    </location>
</feature>
<accession>A0A183B576</accession>
<dbReference type="GO" id="GO:0016020">
    <property type="term" value="C:membrane"/>
    <property type="evidence" value="ECO:0007669"/>
    <property type="project" value="TreeGrafter"/>
</dbReference>
<dbReference type="EMBL" id="UZAN01057377">
    <property type="protein sequence ID" value="VDP91633.1"/>
    <property type="molecule type" value="Genomic_DNA"/>
</dbReference>
<dbReference type="InterPro" id="IPR045357">
    <property type="entry name" value="Aminopeptidase_N-like_N"/>
</dbReference>
<keyword evidence="13" id="KW-1185">Reference proteome</keyword>